<protein>
    <submittedName>
        <fullName evidence="2">Uncharacterized protein</fullName>
    </submittedName>
</protein>
<sequence length="43" mass="4854">MKPERPNKAPGLFGTLRRGPLDILSHGRQSRQDHKGAIFRRGT</sequence>
<evidence type="ECO:0000313" key="3">
    <source>
        <dbReference type="Proteomes" id="UP000199236"/>
    </source>
</evidence>
<organism evidence="2 3">
    <name type="scientific">Cohaesibacter marisflavi</name>
    <dbReference type="NCBI Taxonomy" id="655353"/>
    <lineage>
        <taxon>Bacteria</taxon>
        <taxon>Pseudomonadati</taxon>
        <taxon>Pseudomonadota</taxon>
        <taxon>Alphaproteobacteria</taxon>
        <taxon>Hyphomicrobiales</taxon>
        <taxon>Cohaesibacteraceae</taxon>
    </lineage>
</organism>
<dbReference type="EMBL" id="FOVR01000010">
    <property type="protein sequence ID" value="SFO64844.1"/>
    <property type="molecule type" value="Genomic_DNA"/>
</dbReference>
<gene>
    <name evidence="2" type="ORF">SAMN04488056_11023</name>
</gene>
<evidence type="ECO:0000256" key="1">
    <source>
        <dbReference type="SAM" id="MobiDB-lite"/>
    </source>
</evidence>
<feature type="region of interest" description="Disordered" evidence="1">
    <location>
        <begin position="1"/>
        <end position="43"/>
    </location>
</feature>
<dbReference type="STRING" id="655353.SAMN04488056_11023"/>
<accession>A0A1I5IW88</accession>
<dbReference type="AlphaFoldDB" id="A0A1I5IW88"/>
<keyword evidence="3" id="KW-1185">Reference proteome</keyword>
<evidence type="ECO:0000313" key="2">
    <source>
        <dbReference type="EMBL" id="SFO64844.1"/>
    </source>
</evidence>
<dbReference type="Proteomes" id="UP000199236">
    <property type="component" value="Unassembled WGS sequence"/>
</dbReference>
<name>A0A1I5IW88_9HYPH</name>
<reference evidence="2 3" key="1">
    <citation type="submission" date="2016-10" db="EMBL/GenBank/DDBJ databases">
        <authorList>
            <person name="de Groot N.N."/>
        </authorList>
    </citation>
    <scope>NUCLEOTIDE SEQUENCE [LARGE SCALE GENOMIC DNA]</scope>
    <source>
        <strain evidence="2 3">CGMCC 1.9157</strain>
    </source>
</reference>
<proteinExistence type="predicted"/>